<dbReference type="InterPro" id="IPR029044">
    <property type="entry name" value="Nucleotide-diphossugar_trans"/>
</dbReference>
<proteinExistence type="inferred from homology"/>
<dbReference type="Proteomes" id="UP001220217">
    <property type="component" value="Plasmid pG5MAi6_2"/>
</dbReference>
<sequence length="233" mass="26971">MEKVSVVVPFYNCPYIDQALESLVNQTYKNIEIIVVDDGSTLHLGKITPYLNNISYIKKENGGTATALNTGINNATGTYFCWLSSDDIYDRKRIEAQLKFMEIKKASFCYSNYCSINEKSRIISPPLGINPLGQRELLKTMIKGNIINGCSVMIKMNVFQEVGLFDETLLYTHDYELWLRIIQNFEAHYLNNVLLRYRVHDNMGTKKHYSEIEKEVTYVRDRHEANIKKLLSF</sequence>
<comment type="similarity">
    <text evidence="1">Belongs to the glycosyltransferase 2 family.</text>
</comment>
<keyword evidence="3" id="KW-0614">Plasmid</keyword>
<feature type="domain" description="Glycosyltransferase 2-like" evidence="2">
    <location>
        <begin position="5"/>
        <end position="162"/>
    </location>
</feature>
<keyword evidence="3" id="KW-0808">Transferase</keyword>
<dbReference type="GO" id="GO:0016758">
    <property type="term" value="F:hexosyltransferase activity"/>
    <property type="evidence" value="ECO:0007669"/>
    <property type="project" value="UniProtKB-ARBA"/>
</dbReference>
<evidence type="ECO:0000256" key="1">
    <source>
        <dbReference type="ARBA" id="ARBA00006739"/>
    </source>
</evidence>
<dbReference type="RefSeq" id="WP_275037761.1">
    <property type="nucleotide sequence ID" value="NZ_CP118720.1"/>
</dbReference>
<dbReference type="PANTHER" id="PTHR22916">
    <property type="entry name" value="GLYCOSYLTRANSFERASE"/>
    <property type="match status" value="1"/>
</dbReference>
<accession>A0ABD7X431</accession>
<keyword evidence="3" id="KW-0328">Glycosyltransferase</keyword>
<name>A0ABD7X431_PRIAR</name>
<protein>
    <submittedName>
        <fullName evidence="3">Glycosyltransferase</fullName>
        <ecNumber evidence="3">2.4.-.-</ecNumber>
    </submittedName>
</protein>
<dbReference type="Pfam" id="PF00535">
    <property type="entry name" value="Glycos_transf_2"/>
    <property type="match status" value="1"/>
</dbReference>
<organism evidence="3 4">
    <name type="scientific">Priestia aryabhattai</name>
    <name type="common">Bacillus aryabhattai</name>
    <dbReference type="NCBI Taxonomy" id="412384"/>
    <lineage>
        <taxon>Bacteria</taxon>
        <taxon>Bacillati</taxon>
        <taxon>Bacillota</taxon>
        <taxon>Bacilli</taxon>
        <taxon>Bacillales</taxon>
        <taxon>Bacillaceae</taxon>
        <taxon>Priestia</taxon>
    </lineage>
</organism>
<dbReference type="EC" id="2.4.-.-" evidence="3"/>
<reference evidence="3 4" key="1">
    <citation type="submission" date="2023-02" db="EMBL/GenBank/DDBJ databases">
        <title>Complete genome sequence of Priestia aryabhattai G5MAi6, a methanol-tolerant strain isolated from tap water in Hong Kong.</title>
        <authorList>
            <person name="Leung K.M."/>
            <person name="Lai G.K.K."/>
            <person name="Griffin S.D.J."/>
        </authorList>
    </citation>
    <scope>NUCLEOTIDE SEQUENCE [LARGE SCALE GENOMIC DNA]</scope>
    <source>
        <strain evidence="3 4">G5MAi6</strain>
        <plasmid evidence="3 4">pG5MAi6_2</plasmid>
    </source>
</reference>
<geneLocation type="plasmid" evidence="3 4">
    <name>pG5MAi6_2</name>
</geneLocation>
<dbReference type="InterPro" id="IPR001173">
    <property type="entry name" value="Glyco_trans_2-like"/>
</dbReference>
<evidence type="ECO:0000313" key="3">
    <source>
        <dbReference type="EMBL" id="WEA47260.1"/>
    </source>
</evidence>
<dbReference type="AlphaFoldDB" id="A0ABD7X431"/>
<evidence type="ECO:0000259" key="2">
    <source>
        <dbReference type="Pfam" id="PF00535"/>
    </source>
</evidence>
<dbReference type="EMBL" id="CP118720">
    <property type="protein sequence ID" value="WEA47260.1"/>
    <property type="molecule type" value="Genomic_DNA"/>
</dbReference>
<dbReference type="PANTHER" id="PTHR22916:SF3">
    <property type="entry name" value="UDP-GLCNAC:BETAGAL BETA-1,3-N-ACETYLGLUCOSAMINYLTRANSFERASE-LIKE PROTEIN 1"/>
    <property type="match status" value="1"/>
</dbReference>
<evidence type="ECO:0000313" key="4">
    <source>
        <dbReference type="Proteomes" id="UP001220217"/>
    </source>
</evidence>
<gene>
    <name evidence="3" type="ORF">PWO00_28165</name>
</gene>
<dbReference type="SUPFAM" id="SSF53448">
    <property type="entry name" value="Nucleotide-diphospho-sugar transferases"/>
    <property type="match status" value="1"/>
</dbReference>
<dbReference type="Gene3D" id="3.90.550.10">
    <property type="entry name" value="Spore Coat Polysaccharide Biosynthesis Protein SpsA, Chain A"/>
    <property type="match status" value="1"/>
</dbReference>